<dbReference type="Gene3D" id="1.25.40.10">
    <property type="entry name" value="Tetratricopeptide repeat domain"/>
    <property type="match status" value="3"/>
</dbReference>
<dbReference type="InterPro" id="IPR024983">
    <property type="entry name" value="CHAT_dom"/>
</dbReference>
<dbReference type="InterPro" id="IPR011990">
    <property type="entry name" value="TPR-like_helical_dom_sf"/>
</dbReference>
<evidence type="ECO:0000313" key="3">
    <source>
        <dbReference type="Proteomes" id="UP000596311"/>
    </source>
</evidence>
<dbReference type="Proteomes" id="UP000596311">
    <property type="component" value="Chromosome"/>
</dbReference>
<dbReference type="Pfam" id="PF12770">
    <property type="entry name" value="CHAT"/>
    <property type="match status" value="1"/>
</dbReference>
<evidence type="ECO:0000259" key="1">
    <source>
        <dbReference type="Pfam" id="PF12770"/>
    </source>
</evidence>
<name>A0ABX7ELC9_9ACTN</name>
<reference evidence="2 3" key="1">
    <citation type="submission" date="2020-03" db="EMBL/GenBank/DDBJ databases">
        <title>Genome mining and metabolic profiling illuminate the polycyclic tetramate macrolactams from Streptomyces koyangensis SCSIO 5802.</title>
        <authorList>
            <person name="Ding W."/>
        </authorList>
    </citation>
    <scope>NUCLEOTIDE SEQUENCE [LARGE SCALE GENOMIC DNA]</scope>
    <source>
        <strain evidence="2 3">SCSIO 5802</strain>
    </source>
</reference>
<feature type="domain" description="CHAT" evidence="1">
    <location>
        <begin position="715"/>
        <end position="979"/>
    </location>
</feature>
<dbReference type="SUPFAM" id="SSF48452">
    <property type="entry name" value="TPR-like"/>
    <property type="match status" value="2"/>
</dbReference>
<sequence length="980" mass="105180">MTSESARVEALFERGKELFLRGRYQEAAHLLTPADGAGPAAAGYQFVLGASRWNSDDTAGALYPLALCVYVDPRHAGGHFALGVALRTLGQPEQGTVHLARAAHLGNPQAPELLRELGMAHCERCGGPVALQATRCEGCAGIPRAIGTPRSRTWPWPHLRPDDARARLTLPYERLADLGRGHLSRYAREGDPRDIDSALACLELAAATASAPDRPARLTELGSAYRRRFACHGLPADIDHAIDCHEQALDLAAPDAPEQVYILANLGVALGARHESTRAAADLERAIAFLERAMAAPTEDPDEHLAAVASAALFYQRRCRESGDQADLDRSIALQETVVEATPPGHHRYSGRMANLSVAYLDRYERRGDLTDLRRALPLASRAVAATPQGSPALPIRLAARGGAWLQLHLAARAGGRRDDAPGPGPVRPLDRAIEDLRRALDAAPDGEPHVADFLAELVRAHLVPGARHMAPGRRTLEAWEARLGAAHGATPSMRAVAGRNLGVLANTLGEYDLAARVLDAAVALTPAVPLRGTDWADQERRFGEPRGLASQAFAAHCARGEPLQAVQQAELGRGIQLATVLDAHDDLTELERELPELARPFRQVRKELAAGSAAEAALWERYGRLVARIREHPRFTRFLKPPRVEELRRAAAGGTVVVVNSARNRADAVLIGPEGEARHVPLPELSADNVEAHSEALARSAHAEGRDPGMADRLGWLWDTVVGPVAQTLGTDGGPRRVWWLPIGLLGLFPLHAAGHPGRPGALDAFVSSYTPTLRLLAHAHDHPPAAPRRQLTVALPSTAGLPGLPGALAEALDLHSRHPDQPPLLNEDATTSRVATALSASTWVHFACHALADHAAPSRSGLRLNDGMLTIPEISRLAVPDAQLAYLSACSTGHRSPEYVDESLNLASAFQLAGFRHVIASLWPLGDTFGAKAARTFYAELSISADEAPTALHHTTLTLRNHYPTRPDLWSSLIHSGP</sequence>
<gene>
    <name evidence="2" type="ORF">G9U55_26475</name>
</gene>
<keyword evidence="3" id="KW-1185">Reference proteome</keyword>
<dbReference type="RefSeq" id="WP_203216057.1">
    <property type="nucleotide sequence ID" value="NZ_CP049945.1"/>
</dbReference>
<dbReference type="EMBL" id="CP049945">
    <property type="protein sequence ID" value="QRF05358.1"/>
    <property type="molecule type" value="Genomic_DNA"/>
</dbReference>
<proteinExistence type="predicted"/>
<evidence type="ECO:0000313" key="2">
    <source>
        <dbReference type="EMBL" id="QRF05358.1"/>
    </source>
</evidence>
<protein>
    <submittedName>
        <fullName evidence="2">CHAT domain-containing protein</fullName>
    </submittedName>
</protein>
<organism evidence="2 3">
    <name type="scientific">Streptomyces koyangensis</name>
    <dbReference type="NCBI Taxonomy" id="188770"/>
    <lineage>
        <taxon>Bacteria</taxon>
        <taxon>Bacillati</taxon>
        <taxon>Actinomycetota</taxon>
        <taxon>Actinomycetes</taxon>
        <taxon>Kitasatosporales</taxon>
        <taxon>Streptomycetaceae</taxon>
        <taxon>Streptomyces</taxon>
        <taxon>Streptomyces aurantiacus group</taxon>
    </lineage>
</organism>
<accession>A0ABX7ELC9</accession>